<name>A0A7W5GEX2_9MICO</name>
<dbReference type="InterPro" id="IPR050312">
    <property type="entry name" value="IolE/XylAMocC-like"/>
</dbReference>
<feature type="compositionally biased region" description="Low complexity" evidence="2">
    <location>
        <begin position="355"/>
        <end position="397"/>
    </location>
</feature>
<evidence type="ECO:0000256" key="2">
    <source>
        <dbReference type="SAM" id="MobiDB-lite"/>
    </source>
</evidence>
<dbReference type="SUPFAM" id="SSF51658">
    <property type="entry name" value="Xylose isomerase-like"/>
    <property type="match status" value="1"/>
</dbReference>
<organism evidence="4 5">
    <name type="scientific">Microbacterium proteolyticum</name>
    <dbReference type="NCBI Taxonomy" id="1572644"/>
    <lineage>
        <taxon>Bacteria</taxon>
        <taxon>Bacillati</taxon>
        <taxon>Actinomycetota</taxon>
        <taxon>Actinomycetes</taxon>
        <taxon>Micrococcales</taxon>
        <taxon>Microbacteriaceae</taxon>
        <taxon>Microbacterium</taxon>
    </lineage>
</organism>
<evidence type="ECO:0000256" key="1">
    <source>
        <dbReference type="ARBA" id="ARBA00023277"/>
    </source>
</evidence>
<evidence type="ECO:0000259" key="3">
    <source>
        <dbReference type="Pfam" id="PF01261"/>
    </source>
</evidence>
<dbReference type="PANTHER" id="PTHR12110:SF52">
    <property type="entry name" value="XYLOSE ISOMERASE"/>
    <property type="match status" value="1"/>
</dbReference>
<dbReference type="PANTHER" id="PTHR12110">
    <property type="entry name" value="HYDROXYPYRUVATE ISOMERASE"/>
    <property type="match status" value="1"/>
</dbReference>
<evidence type="ECO:0000313" key="4">
    <source>
        <dbReference type="EMBL" id="MBB3157959.1"/>
    </source>
</evidence>
<dbReference type="InterPro" id="IPR047715">
    <property type="entry name" value="EboA_dom"/>
</dbReference>
<feature type="compositionally biased region" description="Low complexity" evidence="2">
    <location>
        <begin position="299"/>
        <end position="325"/>
    </location>
</feature>
<reference evidence="4 5" key="1">
    <citation type="submission" date="2020-08" db="EMBL/GenBank/DDBJ databases">
        <title>Genomic Encyclopedia of Type Strains, Phase III (KMG-III): the genomes of soil and plant-associated and newly described type strains.</title>
        <authorList>
            <person name="Whitman W."/>
        </authorList>
    </citation>
    <scope>NUCLEOTIDE SEQUENCE [LARGE SCALE GENOMIC DNA]</scope>
    <source>
        <strain evidence="4 5">CECT 8356</strain>
    </source>
</reference>
<dbReference type="Gene3D" id="3.20.20.150">
    <property type="entry name" value="Divalent-metal-dependent TIM barrel enzymes"/>
    <property type="match status" value="1"/>
</dbReference>
<feature type="domain" description="Xylose isomerase-like TIM barrel" evidence="3">
    <location>
        <begin position="31"/>
        <end position="274"/>
    </location>
</feature>
<dbReference type="Proteomes" id="UP000543579">
    <property type="component" value="Unassembled WGS sequence"/>
</dbReference>
<accession>A0A7W5GEX2</accession>
<keyword evidence="1" id="KW-0119">Carbohydrate metabolism</keyword>
<proteinExistence type="predicted"/>
<comment type="caution">
    <text evidence="4">The sequence shown here is derived from an EMBL/GenBank/DDBJ whole genome shotgun (WGS) entry which is preliminary data.</text>
</comment>
<protein>
    <submittedName>
        <fullName evidence="4">Sugar phosphate isomerase/epimerase</fullName>
    </submittedName>
</protein>
<dbReference type="InterPro" id="IPR036237">
    <property type="entry name" value="Xyl_isomerase-like_sf"/>
</dbReference>
<gene>
    <name evidence="4" type="ORF">FHS07_001643</name>
</gene>
<dbReference type="AlphaFoldDB" id="A0A7W5GEX2"/>
<dbReference type="NCBIfam" id="NF035938">
    <property type="entry name" value="EboA_domain"/>
    <property type="match status" value="1"/>
</dbReference>
<evidence type="ECO:0000313" key="5">
    <source>
        <dbReference type="Proteomes" id="UP000543579"/>
    </source>
</evidence>
<dbReference type="GO" id="GO:0016853">
    <property type="term" value="F:isomerase activity"/>
    <property type="evidence" value="ECO:0007669"/>
    <property type="project" value="UniProtKB-KW"/>
</dbReference>
<keyword evidence="4" id="KW-0413">Isomerase</keyword>
<feature type="region of interest" description="Disordered" evidence="2">
    <location>
        <begin position="299"/>
        <end position="399"/>
    </location>
</feature>
<dbReference type="Pfam" id="PF01261">
    <property type="entry name" value="AP_endonuc_2"/>
    <property type="match status" value="1"/>
</dbReference>
<dbReference type="InterPro" id="IPR013022">
    <property type="entry name" value="Xyl_isomerase-like_TIM-brl"/>
</dbReference>
<sequence>MNDVAWSWGYGTNGFTDHPLPVALDVMQGEGYTAVALTLGHPHLDPFAPDWRAQAEAQAADLRRRGLRVVVETGTRYLLDPVRKHRPTLVDRNAEPRMVFLRRAIEIAAILDAECVSLWSGVLPDDVSIDAARVLLDERLLELTAVAAAAGVTLALEPEPGMVVETVADALAVRARIGHPAILGITVDLGHCVVVEPDGVVGALRAAGALLRNVQADDMLPHAHEHLPFGEGVLDLDAALAALREIGYRGVVAVELPRHAHAAPTLARESMAALVAAAERSGAAGAASAAATSATAASATGGDAATGGAPEAAASSAPGISSHGAVPVTTGGSEPGGGPYVPSTPSAPPTPSTAPAPSACTAPAPSACTAPAPSACTAPAPSASTAPAAGAPTAPAPRFTHPWTARAAEDVRMDATRAAHLFASAGREVGREPLSADPFAPTADDAARAVIVAALADSGADPAVAAALYRRGDDAERRGVLRGLDAIAAPPPAWRDAGVDLVVDALRANDTRLVAAALGSFAAAHLDDHAWRHGVLKCVFLGIPLSVVAELDARADDELAAMATRFAEERRAAGRSVPDDLTLLLARERA</sequence>
<feature type="compositionally biased region" description="Pro residues" evidence="2">
    <location>
        <begin position="345"/>
        <end position="354"/>
    </location>
</feature>
<dbReference type="EMBL" id="JACHXY010000001">
    <property type="protein sequence ID" value="MBB3157959.1"/>
    <property type="molecule type" value="Genomic_DNA"/>
</dbReference>
<dbReference type="RefSeq" id="WP_221189148.1">
    <property type="nucleotide sequence ID" value="NZ_JACHXY010000001.1"/>
</dbReference>